<sequence>MVTGPIQQPSTAVAAAPPLVAREHRPTLHGEVRALARALAAPAGEPHWRERLITRLGPVRQGFAEHVQLTEGPIGLYVELLHQAPRLDRGVRLLTREHAAIAAAIAALQHVAELPGVPDEELRGRAGQLLRALHRHRQRGADLLWEAYQADLGGET</sequence>
<proteinExistence type="predicted"/>
<evidence type="ECO:0008006" key="3">
    <source>
        <dbReference type="Google" id="ProtNLM"/>
    </source>
</evidence>
<dbReference type="AlphaFoldDB" id="A0A317DJJ8"/>
<evidence type="ECO:0000313" key="2">
    <source>
        <dbReference type="Proteomes" id="UP000246050"/>
    </source>
</evidence>
<protein>
    <recommendedName>
        <fullName evidence="3">Hemerythrin-like domain-containing protein</fullName>
    </recommendedName>
</protein>
<name>A0A317DJJ8_9ACTN</name>
<dbReference type="RefSeq" id="WP_109802319.1">
    <property type="nucleotide sequence ID" value="NZ_QGKS01000227.1"/>
</dbReference>
<evidence type="ECO:0000313" key="1">
    <source>
        <dbReference type="EMBL" id="PWR14542.1"/>
    </source>
</evidence>
<organism evidence="1 2">
    <name type="scientific">Micromonospora sicca</name>
    <dbReference type="NCBI Taxonomy" id="2202420"/>
    <lineage>
        <taxon>Bacteria</taxon>
        <taxon>Bacillati</taxon>
        <taxon>Actinomycetota</taxon>
        <taxon>Actinomycetes</taxon>
        <taxon>Micromonosporales</taxon>
        <taxon>Micromonosporaceae</taxon>
        <taxon>Micromonospora</taxon>
    </lineage>
</organism>
<dbReference type="Proteomes" id="UP000246050">
    <property type="component" value="Unassembled WGS sequence"/>
</dbReference>
<dbReference type="EMBL" id="QGKS01000227">
    <property type="protein sequence ID" value="PWR14542.1"/>
    <property type="molecule type" value="Genomic_DNA"/>
</dbReference>
<reference evidence="1 2" key="1">
    <citation type="submission" date="2018-05" db="EMBL/GenBank/DDBJ databases">
        <title>Micromonosporas from Atacama Desert.</title>
        <authorList>
            <person name="Carro L."/>
            <person name="Golinska P."/>
            <person name="Klenk H.-P."/>
            <person name="Goodfellow M."/>
        </authorList>
    </citation>
    <scope>NUCLEOTIDE SEQUENCE [LARGE SCALE GENOMIC DNA]</scope>
    <source>
        <strain evidence="1 2">4G51</strain>
    </source>
</reference>
<gene>
    <name evidence="1" type="ORF">DKT69_15845</name>
</gene>
<accession>A0A317DJJ8</accession>
<dbReference type="OrthoDB" id="263362at2"/>
<comment type="caution">
    <text evidence="1">The sequence shown here is derived from an EMBL/GenBank/DDBJ whole genome shotgun (WGS) entry which is preliminary data.</text>
</comment>